<dbReference type="Gene3D" id="3.90.1600.10">
    <property type="entry name" value="Palm domain of DNA polymerase"/>
    <property type="match status" value="1"/>
</dbReference>
<evidence type="ECO:0000256" key="9">
    <source>
        <dbReference type="ARBA" id="ARBA00022932"/>
    </source>
</evidence>
<dbReference type="Pfam" id="PF03104">
    <property type="entry name" value="DNA_pol_B_exo1"/>
    <property type="match status" value="1"/>
</dbReference>
<name>A0A914W6G4_9BILA</name>
<dbReference type="Gene3D" id="3.30.70.2820">
    <property type="match status" value="1"/>
</dbReference>
<dbReference type="SUPFAM" id="SSF56672">
    <property type="entry name" value="DNA/RNA polymerases"/>
    <property type="match status" value="1"/>
</dbReference>
<dbReference type="InterPro" id="IPR006172">
    <property type="entry name" value="DNA-dir_DNA_pol_B"/>
</dbReference>
<dbReference type="InterPro" id="IPR045846">
    <property type="entry name" value="POLBc_alpha"/>
</dbReference>
<dbReference type="GO" id="GO:0006272">
    <property type="term" value="P:leading strand elongation"/>
    <property type="evidence" value="ECO:0007669"/>
    <property type="project" value="TreeGrafter"/>
</dbReference>
<dbReference type="Gene3D" id="2.40.50.730">
    <property type="match status" value="1"/>
</dbReference>
<dbReference type="PROSITE" id="PS00116">
    <property type="entry name" value="DNA_POLYMERASE_B"/>
    <property type="match status" value="1"/>
</dbReference>
<organism evidence="18 19">
    <name type="scientific">Plectus sambesii</name>
    <dbReference type="NCBI Taxonomy" id="2011161"/>
    <lineage>
        <taxon>Eukaryota</taxon>
        <taxon>Metazoa</taxon>
        <taxon>Ecdysozoa</taxon>
        <taxon>Nematoda</taxon>
        <taxon>Chromadorea</taxon>
        <taxon>Plectida</taxon>
        <taxon>Plectina</taxon>
        <taxon>Plectoidea</taxon>
        <taxon>Plectidae</taxon>
        <taxon>Plectus</taxon>
    </lineage>
</organism>
<dbReference type="GO" id="GO:0003688">
    <property type="term" value="F:DNA replication origin binding"/>
    <property type="evidence" value="ECO:0007669"/>
    <property type="project" value="TreeGrafter"/>
</dbReference>
<feature type="region of interest" description="Disordered" evidence="13">
    <location>
        <begin position="832"/>
        <end position="859"/>
    </location>
</feature>
<feature type="domain" description="DNA polymerase alpha catalytic subunit N-terminal" evidence="17">
    <location>
        <begin position="31"/>
        <end position="94"/>
    </location>
</feature>
<dbReference type="GO" id="GO:0000166">
    <property type="term" value="F:nucleotide binding"/>
    <property type="evidence" value="ECO:0007669"/>
    <property type="project" value="InterPro"/>
</dbReference>
<keyword evidence="9 12" id="KW-0239">DNA-directed DNA polymerase</keyword>
<keyword evidence="18" id="KW-1185">Reference proteome</keyword>
<feature type="region of interest" description="Disordered" evidence="13">
    <location>
        <begin position="252"/>
        <end position="292"/>
    </location>
</feature>
<accession>A0A914W6G4</accession>
<evidence type="ECO:0000256" key="4">
    <source>
        <dbReference type="ARBA" id="ARBA00022695"/>
    </source>
</evidence>
<comment type="catalytic activity">
    <reaction evidence="12">
        <text>DNA(n) + a 2'-deoxyribonucleoside 5'-triphosphate = DNA(n+1) + diphosphate</text>
        <dbReference type="Rhea" id="RHEA:22508"/>
        <dbReference type="Rhea" id="RHEA-COMP:17339"/>
        <dbReference type="Rhea" id="RHEA-COMP:17340"/>
        <dbReference type="ChEBI" id="CHEBI:33019"/>
        <dbReference type="ChEBI" id="CHEBI:61560"/>
        <dbReference type="ChEBI" id="CHEBI:173112"/>
        <dbReference type="EC" id="2.7.7.7"/>
    </reaction>
</comment>
<keyword evidence="3 12" id="KW-0808">Transferase</keyword>
<evidence type="ECO:0000259" key="15">
    <source>
        <dbReference type="Pfam" id="PF03104"/>
    </source>
</evidence>
<dbReference type="Proteomes" id="UP000887566">
    <property type="component" value="Unplaced"/>
</dbReference>
<feature type="compositionally biased region" description="Basic residues" evidence="13">
    <location>
        <begin position="106"/>
        <end position="121"/>
    </location>
</feature>
<dbReference type="FunFam" id="1.10.132.60:FF:000004">
    <property type="entry name" value="DNA polymerase"/>
    <property type="match status" value="1"/>
</dbReference>
<feature type="region of interest" description="Disordered" evidence="13">
    <location>
        <begin position="1"/>
        <end position="43"/>
    </location>
</feature>
<dbReference type="GO" id="GO:0003887">
    <property type="term" value="F:DNA-directed DNA polymerase activity"/>
    <property type="evidence" value="ECO:0007669"/>
    <property type="project" value="UniProtKB-KW"/>
</dbReference>
<evidence type="ECO:0000256" key="13">
    <source>
        <dbReference type="SAM" id="MobiDB-lite"/>
    </source>
</evidence>
<dbReference type="InterPro" id="IPR012337">
    <property type="entry name" value="RNaseH-like_sf"/>
</dbReference>
<evidence type="ECO:0000256" key="7">
    <source>
        <dbReference type="ARBA" id="ARBA00022771"/>
    </source>
</evidence>
<evidence type="ECO:0000256" key="1">
    <source>
        <dbReference type="ARBA" id="ARBA00004123"/>
    </source>
</evidence>
<dbReference type="GO" id="GO:0003697">
    <property type="term" value="F:single-stranded DNA binding"/>
    <property type="evidence" value="ECO:0007669"/>
    <property type="project" value="TreeGrafter"/>
</dbReference>
<evidence type="ECO:0000256" key="6">
    <source>
        <dbReference type="ARBA" id="ARBA00022723"/>
    </source>
</evidence>
<keyword evidence="8" id="KW-0862">Zinc</keyword>
<sequence length="1375" mass="155273">MEDGDDTAAASRRSSRRPKVSEKTADRSKALERLKQLKSSGQANKVQVDELFKPLYDEVDEKRYSEIVRERQEDDFVVDDDGSGYVDTGGDIFDDEDEEDGDISSSKRKRKFHDSKSKSKVKRGAIENFFSAVAHKPKEEKMVTTEGDDLLESMLSEIQPVSERPAPSLRPLDDENETVAKERVPATSRNPFKRDYVDPAGTTETVLAPRPVKAVKLNRRSHNRLSANAAQPMKAQVKFECPDDVSIGLFTQSQTQSQSSFVPATPLPDDESIDIDHFDDPEPSPEPVLKNEDLDDRNLDIEQFDSQSQQNGTCQEENVKTEVAEKKAPLIAFSWDAQQPAADSTAESLALADGDVLETNEDGDKVLKMFWLDAFEDPFKHPGTVYLFGRIPLKGTKNQSASCCVIVKNIERVVYFLPRETRFVNGEETTEEVTFREVHAEIQQRFYSEFFNKTFRCRQTTKKFAMGDPTVPAEAELLEVRYPGAGKRLPAETTGETFSRVFNTTATSLELLLLERDLRGPCWIEVKLPKVSSPPITYCAHEFLTDDILAISTLKSDQLPPTVSLLAINVITVLNQHKEQEIVAMSCLADDKCCLDKPNTEPKCLRRFCVLTKPSSGPLPFDLRDQLMKQKLQPFVEVVSNERALLSYFLAKLQNLDPDILLGHDLGLDVDLLMSRLEKLKVPMWSRTSRLRRTVALQKVGLSKAAHWEQTAGRLLLSSRGSAMELVRSRSFDLTELASRLLKTERQELLAGDVITKFASSQSLIEMIMWSWMDPWLALRIIAQLNALPLFVQITQIVGGVMSRTLMGGRAERNEFLLLHAFHRDGYVCPDKPSKKRTVQEHREDDDPEHQAHEVPAGKRKAQYAGGLVLEPKKGLYDTFVLLLDFNSLYPSIIQEYNICFTTVDQSTKQENSELDIPNVPEPGLPEGILPKEIRILVERRREVKKLMNAQGLPEWKKQQYDIRQMGLKLTANSMYGSLGAVFARFYAKPLAALVTAKGREILMHTKELVEKQGLSVIYGDTDSIMIDTKSYDLNEVKKLGTEVKKQVNKCHRLLELDMDGVYKTLLLLKKKKYAGLSVDMADEKTVRRETKGLDIVRRDWSLLAKDAGTEVLDHILAGESREELIERIHESLRNLRKRMDNGEIPTEKFLISKQLTKNPSEYADTKAQPHAAVALRLNNTGEYRFKQGDTVAYLICNDGTTNAATQRAFHESELRRNSELKIDFHYYLTQQVHPVVSRLCEPIEETDAARIAECLGLDATSFRRSMAARMATEANDEEDVLLGADVDYSHCDSFVFHCQTPGCGLEVQLRSTFDNQGLDIKIALEKCSSCQQSRLPMAAYLVNKLQLDMRTFIDKYYAVSGSSIGSIDKTIKFL</sequence>
<dbReference type="InterPro" id="IPR017964">
    <property type="entry name" value="DNA-dir_DNA_pol_B_CS"/>
</dbReference>
<keyword evidence="6" id="KW-0479">Metal-binding</keyword>
<dbReference type="PANTHER" id="PTHR45861:SF1">
    <property type="entry name" value="DNA POLYMERASE ALPHA CATALYTIC SUBUNIT"/>
    <property type="match status" value="1"/>
</dbReference>
<dbReference type="PRINTS" id="PR00106">
    <property type="entry name" value="DNAPOLB"/>
</dbReference>
<dbReference type="Gene3D" id="3.30.420.10">
    <property type="entry name" value="Ribonuclease H-like superfamily/Ribonuclease H"/>
    <property type="match status" value="1"/>
</dbReference>
<keyword evidence="7" id="KW-0863">Zinc-finger</keyword>
<dbReference type="SMART" id="SM00486">
    <property type="entry name" value="POLBc"/>
    <property type="match status" value="1"/>
</dbReference>
<dbReference type="Gene3D" id="1.10.3200.20">
    <property type="entry name" value="DNA Polymerase alpha, zinc finger"/>
    <property type="match status" value="1"/>
</dbReference>
<dbReference type="InterPro" id="IPR043502">
    <property type="entry name" value="DNA/RNA_pol_sf"/>
</dbReference>
<dbReference type="GO" id="GO:0006273">
    <property type="term" value="P:lagging strand elongation"/>
    <property type="evidence" value="ECO:0007669"/>
    <property type="project" value="TreeGrafter"/>
</dbReference>
<dbReference type="InterPro" id="IPR023211">
    <property type="entry name" value="DNA_pol_palm_dom_sf"/>
</dbReference>
<keyword evidence="5 12" id="KW-0235">DNA replication</keyword>
<feature type="compositionally biased region" description="Acidic residues" evidence="13">
    <location>
        <begin position="92"/>
        <end position="102"/>
    </location>
</feature>
<evidence type="ECO:0000256" key="5">
    <source>
        <dbReference type="ARBA" id="ARBA00022705"/>
    </source>
</evidence>
<dbReference type="InterPro" id="IPR015088">
    <property type="entry name" value="Znf_DNA-dir_DNA_pol_B_alpha"/>
</dbReference>
<evidence type="ECO:0000256" key="3">
    <source>
        <dbReference type="ARBA" id="ARBA00022679"/>
    </source>
</evidence>
<proteinExistence type="inferred from homology"/>
<dbReference type="Pfam" id="PF08996">
    <property type="entry name" value="zf-DNA_Pol"/>
    <property type="match status" value="1"/>
</dbReference>
<keyword evidence="11" id="KW-0539">Nucleus</keyword>
<feature type="region of interest" description="Disordered" evidence="13">
    <location>
        <begin position="70"/>
        <end position="121"/>
    </location>
</feature>
<evidence type="ECO:0000256" key="2">
    <source>
        <dbReference type="ARBA" id="ARBA00005755"/>
    </source>
</evidence>
<dbReference type="InterPro" id="IPR042087">
    <property type="entry name" value="DNA_pol_B_thumb"/>
</dbReference>
<dbReference type="CDD" id="cd05532">
    <property type="entry name" value="POLBc_alpha"/>
    <property type="match status" value="1"/>
</dbReference>
<dbReference type="InterPro" id="IPR006134">
    <property type="entry name" value="DNA-dir_DNA_pol_B_multi_dom"/>
</dbReference>
<evidence type="ECO:0000313" key="19">
    <source>
        <dbReference type="WBParaSite" id="PSAMB.scaffold3304size18841.g21054.t1"/>
    </source>
</evidence>
<feature type="domain" description="DNA-directed DNA polymerase family B multifunctional" evidence="14">
    <location>
        <begin position="802"/>
        <end position="1244"/>
    </location>
</feature>
<dbReference type="Gene3D" id="1.10.132.60">
    <property type="entry name" value="DNA polymerase family B, C-terminal domain"/>
    <property type="match status" value="1"/>
</dbReference>
<dbReference type="InterPro" id="IPR006133">
    <property type="entry name" value="DNA-dir_DNA_pol_B_exonuc"/>
</dbReference>
<feature type="compositionally biased region" description="Basic and acidic residues" evidence="13">
    <location>
        <begin position="838"/>
        <end position="857"/>
    </location>
</feature>
<dbReference type="Pfam" id="PF12254">
    <property type="entry name" value="DNA_pol_alpha_N"/>
    <property type="match status" value="1"/>
</dbReference>
<feature type="region of interest" description="Disordered" evidence="13">
    <location>
        <begin position="158"/>
        <end position="232"/>
    </location>
</feature>
<evidence type="ECO:0000259" key="14">
    <source>
        <dbReference type="Pfam" id="PF00136"/>
    </source>
</evidence>
<evidence type="ECO:0000259" key="17">
    <source>
        <dbReference type="Pfam" id="PF12254"/>
    </source>
</evidence>
<dbReference type="EC" id="2.7.7.7" evidence="12"/>
<comment type="subcellular location">
    <subcellularLocation>
        <location evidence="1">Nucleus</location>
    </subcellularLocation>
</comment>
<dbReference type="GO" id="GO:0005658">
    <property type="term" value="C:alpha DNA polymerase:primase complex"/>
    <property type="evidence" value="ECO:0007669"/>
    <property type="project" value="TreeGrafter"/>
</dbReference>
<feature type="domain" description="Zinc finger DNA-directed DNA polymerase family B alpha" evidence="16">
    <location>
        <begin position="1287"/>
        <end position="1359"/>
    </location>
</feature>
<feature type="compositionally biased region" description="Basic and acidic residues" evidence="13">
    <location>
        <begin position="19"/>
        <end position="35"/>
    </location>
</feature>
<dbReference type="InterPro" id="IPR038256">
    <property type="entry name" value="Pol_alpha_znc_sf"/>
</dbReference>
<evidence type="ECO:0000256" key="12">
    <source>
        <dbReference type="RuleBase" id="RU000442"/>
    </source>
</evidence>
<dbReference type="SUPFAM" id="SSF53098">
    <property type="entry name" value="Ribonuclease H-like"/>
    <property type="match status" value="1"/>
</dbReference>
<evidence type="ECO:0000256" key="8">
    <source>
        <dbReference type="ARBA" id="ARBA00022833"/>
    </source>
</evidence>
<dbReference type="GO" id="GO:0003682">
    <property type="term" value="F:chromatin binding"/>
    <property type="evidence" value="ECO:0007669"/>
    <property type="project" value="TreeGrafter"/>
</dbReference>
<keyword evidence="10 12" id="KW-0238">DNA-binding</keyword>
<keyword evidence="4 12" id="KW-0548">Nucleotidyltransferase</keyword>
<dbReference type="GO" id="GO:1902975">
    <property type="term" value="P:mitotic DNA replication initiation"/>
    <property type="evidence" value="ECO:0007669"/>
    <property type="project" value="InterPro"/>
</dbReference>
<dbReference type="InterPro" id="IPR024647">
    <property type="entry name" value="DNA_pol_a_cat_su_N"/>
</dbReference>
<dbReference type="WBParaSite" id="PSAMB.scaffold3304size18841.g21054.t1">
    <property type="protein sequence ID" value="PSAMB.scaffold3304size18841.g21054.t1"/>
    <property type="gene ID" value="PSAMB.scaffold3304size18841.g21054"/>
</dbReference>
<comment type="similarity">
    <text evidence="2 12">Belongs to the DNA polymerase type-B family.</text>
</comment>
<protein>
    <recommendedName>
        <fullName evidence="12">DNA polymerase</fullName>
        <ecNumber evidence="12">2.7.7.7</ecNumber>
    </recommendedName>
</protein>
<reference evidence="19" key="1">
    <citation type="submission" date="2022-11" db="UniProtKB">
        <authorList>
            <consortium name="WormBaseParasite"/>
        </authorList>
    </citation>
    <scope>IDENTIFICATION</scope>
</reference>
<dbReference type="InterPro" id="IPR036397">
    <property type="entry name" value="RNaseH_sf"/>
</dbReference>
<dbReference type="CDD" id="cd05776">
    <property type="entry name" value="DNA_polB_alpha_exo"/>
    <property type="match status" value="1"/>
</dbReference>
<dbReference type="GO" id="GO:0008270">
    <property type="term" value="F:zinc ion binding"/>
    <property type="evidence" value="ECO:0007669"/>
    <property type="project" value="UniProtKB-KW"/>
</dbReference>
<evidence type="ECO:0000313" key="18">
    <source>
        <dbReference type="Proteomes" id="UP000887566"/>
    </source>
</evidence>
<dbReference type="Gene3D" id="1.10.287.690">
    <property type="entry name" value="Helix hairpin bin"/>
    <property type="match status" value="1"/>
</dbReference>
<dbReference type="Pfam" id="PF00136">
    <property type="entry name" value="DNA_pol_B"/>
    <property type="match status" value="1"/>
</dbReference>
<evidence type="ECO:0000259" key="16">
    <source>
        <dbReference type="Pfam" id="PF08996"/>
    </source>
</evidence>
<evidence type="ECO:0000256" key="10">
    <source>
        <dbReference type="ARBA" id="ARBA00023125"/>
    </source>
</evidence>
<dbReference type="NCBIfam" id="TIGR00592">
    <property type="entry name" value="pol2"/>
    <property type="match status" value="1"/>
</dbReference>
<feature type="domain" description="DNA-directed DNA polymerase family B exonuclease" evidence="15">
    <location>
        <begin position="500"/>
        <end position="698"/>
    </location>
</feature>
<evidence type="ECO:0000256" key="11">
    <source>
        <dbReference type="ARBA" id="ARBA00023242"/>
    </source>
</evidence>
<dbReference type="PANTHER" id="PTHR45861">
    <property type="entry name" value="DNA POLYMERASE ALPHA CATALYTIC SUBUNIT"/>
    <property type="match status" value="1"/>
</dbReference>